<gene>
    <name evidence="2" type="ORF">CWE15_09560</name>
</gene>
<name>A0A432WZZ8_9GAMM</name>
<accession>A0A432WZZ8</accession>
<dbReference type="Gene3D" id="3.60.15.10">
    <property type="entry name" value="Ribonuclease Z/Hydroxyacylglutathione hydrolase-like"/>
    <property type="match status" value="1"/>
</dbReference>
<dbReference type="PRINTS" id="PR00388">
    <property type="entry name" value="PDIESTERASE2"/>
</dbReference>
<protein>
    <submittedName>
        <fullName evidence="2">3',5'-cyclic-nucleotide phosphodiesterase</fullName>
    </submittedName>
</protein>
<dbReference type="Proteomes" id="UP000286976">
    <property type="component" value="Unassembled WGS sequence"/>
</dbReference>
<dbReference type="GO" id="GO:1902660">
    <property type="term" value="P:negative regulation of glucose mediated signaling pathway"/>
    <property type="evidence" value="ECO:0007669"/>
    <property type="project" value="TreeGrafter"/>
</dbReference>
<dbReference type="RefSeq" id="WP_126757859.1">
    <property type="nucleotide sequence ID" value="NZ_PIPQ01000006.1"/>
</dbReference>
<dbReference type="InterPro" id="IPR036866">
    <property type="entry name" value="RibonucZ/Hydroxyglut_hydro"/>
</dbReference>
<comment type="caution">
    <text evidence="2">The sequence shown here is derived from an EMBL/GenBank/DDBJ whole genome shotgun (WGS) entry which is preliminary data.</text>
</comment>
<dbReference type="InterPro" id="IPR001279">
    <property type="entry name" value="Metallo-B-lactamas"/>
</dbReference>
<proteinExistence type="predicted"/>
<dbReference type="OrthoDB" id="9803916at2"/>
<evidence type="ECO:0000313" key="3">
    <source>
        <dbReference type="Proteomes" id="UP000286976"/>
    </source>
</evidence>
<dbReference type="AlphaFoldDB" id="A0A432WZZ8"/>
<keyword evidence="3" id="KW-1185">Reference proteome</keyword>
<feature type="domain" description="Metallo-beta-lactamase" evidence="1">
    <location>
        <begin position="27"/>
        <end position="216"/>
    </location>
</feature>
<sequence length="248" mass="27809">MTIRVLGCSGGIGGLTGSTCIQLGEHILIDAGSGLNTLSLTEMRAIKHIVLTHAHMDHICSLPTFLANLFDYFSGPIVVHAFPETIQVLKECIFNWQVWPDFTQLPSPENPILAFQEIHPHQAFTIDDYQFLPFSAAHTVPTAALSVTHNNIHFVFSADTKYTEEFVAHLNTLEPIDIFMVECSFPDRYAELAEASCHLTPATVQQTLNALNVPPKEVWISHLKPSYEEELRTLFATSSVYKHWHILK</sequence>
<organism evidence="2 3">
    <name type="scientific">Aliidiomarina taiwanensis</name>
    <dbReference type="NCBI Taxonomy" id="946228"/>
    <lineage>
        <taxon>Bacteria</taxon>
        <taxon>Pseudomonadati</taxon>
        <taxon>Pseudomonadota</taxon>
        <taxon>Gammaproteobacteria</taxon>
        <taxon>Alteromonadales</taxon>
        <taxon>Idiomarinaceae</taxon>
        <taxon>Aliidiomarina</taxon>
    </lineage>
</organism>
<dbReference type="PANTHER" id="PTHR28283:SF1">
    <property type="entry name" value="3',5'-CYCLIC-NUCLEOTIDE PHOSPHODIESTERASE 1"/>
    <property type="match status" value="1"/>
</dbReference>
<dbReference type="GO" id="GO:0006198">
    <property type="term" value="P:cAMP catabolic process"/>
    <property type="evidence" value="ECO:0007669"/>
    <property type="project" value="InterPro"/>
</dbReference>
<dbReference type="SUPFAM" id="SSF56281">
    <property type="entry name" value="Metallo-hydrolase/oxidoreductase"/>
    <property type="match status" value="1"/>
</dbReference>
<evidence type="ECO:0000313" key="2">
    <source>
        <dbReference type="EMBL" id="RUO39359.1"/>
    </source>
</evidence>
<evidence type="ECO:0000259" key="1">
    <source>
        <dbReference type="Pfam" id="PF12706"/>
    </source>
</evidence>
<dbReference type="Pfam" id="PF12706">
    <property type="entry name" value="Lactamase_B_2"/>
    <property type="match status" value="1"/>
</dbReference>
<dbReference type="PANTHER" id="PTHR28283">
    <property type="entry name" value="3',5'-CYCLIC-NUCLEOTIDE PHOSPHODIESTERASE 1"/>
    <property type="match status" value="1"/>
</dbReference>
<dbReference type="GO" id="GO:0047555">
    <property type="term" value="F:3',5'-cyclic-GMP phosphodiesterase activity"/>
    <property type="evidence" value="ECO:0007669"/>
    <property type="project" value="TreeGrafter"/>
</dbReference>
<reference evidence="2 3" key="1">
    <citation type="journal article" date="2011" name="Front. Microbiol.">
        <title>Genomic signatures of strain selection and enhancement in Bacillus atrophaeus var. globigii, a historical biowarfare simulant.</title>
        <authorList>
            <person name="Gibbons H.S."/>
            <person name="Broomall S.M."/>
            <person name="McNew L.A."/>
            <person name="Daligault H."/>
            <person name="Chapman C."/>
            <person name="Bruce D."/>
            <person name="Karavis M."/>
            <person name="Krepps M."/>
            <person name="McGregor P.A."/>
            <person name="Hong C."/>
            <person name="Park K.H."/>
            <person name="Akmal A."/>
            <person name="Feldman A."/>
            <person name="Lin J.S."/>
            <person name="Chang W.E."/>
            <person name="Higgs B.W."/>
            <person name="Demirev P."/>
            <person name="Lindquist J."/>
            <person name="Liem A."/>
            <person name="Fochler E."/>
            <person name="Read T.D."/>
            <person name="Tapia R."/>
            <person name="Johnson S."/>
            <person name="Bishop-Lilly K.A."/>
            <person name="Detter C."/>
            <person name="Han C."/>
            <person name="Sozhamannan S."/>
            <person name="Rosenzweig C.N."/>
            <person name="Skowronski E.W."/>
        </authorList>
    </citation>
    <scope>NUCLEOTIDE SEQUENCE [LARGE SCALE GENOMIC DNA]</scope>
    <source>
        <strain evidence="2 3">AIT1</strain>
    </source>
</reference>
<dbReference type="EMBL" id="PIPQ01000006">
    <property type="protein sequence ID" value="RUO39359.1"/>
    <property type="molecule type" value="Genomic_DNA"/>
</dbReference>
<dbReference type="GO" id="GO:0004115">
    <property type="term" value="F:3',5'-cyclic-AMP phosphodiesterase activity"/>
    <property type="evidence" value="ECO:0007669"/>
    <property type="project" value="InterPro"/>
</dbReference>
<dbReference type="CDD" id="cd07735">
    <property type="entry name" value="class_II_PDE_MBL-fold"/>
    <property type="match status" value="1"/>
</dbReference>
<dbReference type="InterPro" id="IPR000396">
    <property type="entry name" value="Pdiesterase2"/>
</dbReference>